<evidence type="ECO:0000313" key="2">
    <source>
        <dbReference type="Proteomes" id="UP001055955"/>
    </source>
</evidence>
<reference evidence="1 2" key="1">
    <citation type="journal article" date="2022" name="Nat. Microbiol.">
        <title>The microbiome of a bacterivorous marine choanoflagellate contains a resource-demanding obligate bacterial associate.</title>
        <authorList>
            <person name="Needham D.M."/>
            <person name="Poirier C."/>
            <person name="Bachy C."/>
            <person name="George E.E."/>
            <person name="Wilken S."/>
            <person name="Yung C.C.M."/>
            <person name="Limardo A.J."/>
            <person name="Morando M."/>
            <person name="Sudek L."/>
            <person name="Malmstrom R.R."/>
            <person name="Keeling P.J."/>
            <person name="Santoro A.E."/>
            <person name="Worden A.Z."/>
        </authorList>
    </citation>
    <scope>NUCLEOTIDE SEQUENCE [LARGE SCALE GENOMIC DNA]</scope>
    <source>
        <strain evidence="1 2">Comchoano-1</strain>
    </source>
</reference>
<gene>
    <name evidence="1" type="ORF">MMH89_02500</name>
</gene>
<protein>
    <submittedName>
        <fullName evidence="1">Uncharacterized protein</fullName>
    </submittedName>
</protein>
<sequence>MSKSNNRKKSRGMFNRATRLAFKNYYTEPTAQEKLAAAELIRLSVSPQVIAIRSSSKSAQVFSGKENSI</sequence>
<accession>A0ABY5DJT6</accession>
<evidence type="ECO:0000313" key="1">
    <source>
        <dbReference type="EMBL" id="UTC24097.1"/>
    </source>
</evidence>
<keyword evidence="2" id="KW-1185">Reference proteome</keyword>
<dbReference type="Proteomes" id="UP001055955">
    <property type="component" value="Chromosome"/>
</dbReference>
<organism evidence="1 2">
    <name type="scientific">Candidatus Comchoanobacter bicostacola</name>
    <dbReference type="NCBI Taxonomy" id="2919598"/>
    <lineage>
        <taxon>Bacteria</taxon>
        <taxon>Pseudomonadati</taxon>
        <taxon>Pseudomonadota</taxon>
        <taxon>Gammaproteobacteria</taxon>
        <taxon>Candidatus Comchoanobacterales</taxon>
        <taxon>Candidatus Comchoanobacteraceae</taxon>
        <taxon>Candidatus Comchoanobacter</taxon>
    </lineage>
</organism>
<name>A0ABY5DJT6_9GAMM</name>
<dbReference type="RefSeq" id="WP_258567881.1">
    <property type="nucleotide sequence ID" value="NZ_CP092900.1"/>
</dbReference>
<dbReference type="EMBL" id="CP092900">
    <property type="protein sequence ID" value="UTC24097.1"/>
    <property type="molecule type" value="Genomic_DNA"/>
</dbReference>
<proteinExistence type="predicted"/>